<feature type="domain" description="Phosphomannose isomerase type I C-terminal" evidence="15">
    <location>
        <begin position="370"/>
        <end position="415"/>
    </location>
</feature>
<evidence type="ECO:0000256" key="6">
    <source>
        <dbReference type="ARBA" id="ARBA00018236"/>
    </source>
</evidence>
<evidence type="ECO:0000256" key="1">
    <source>
        <dbReference type="ARBA" id="ARBA00000757"/>
    </source>
</evidence>
<dbReference type="Pfam" id="PF20512">
    <property type="entry name" value="PMI_typeI_hel"/>
    <property type="match status" value="1"/>
</dbReference>
<dbReference type="STRING" id="765915.A0A1Y2HC92"/>
<evidence type="ECO:0000256" key="10">
    <source>
        <dbReference type="PIRSR" id="PIRSR001480-1"/>
    </source>
</evidence>
<evidence type="ECO:0000259" key="16">
    <source>
        <dbReference type="Pfam" id="PF20511"/>
    </source>
</evidence>
<dbReference type="SUPFAM" id="SSF51182">
    <property type="entry name" value="RmlC-like cupins"/>
    <property type="match status" value="1"/>
</dbReference>
<keyword evidence="9 12" id="KW-0413">Isomerase</keyword>
<evidence type="ECO:0000256" key="9">
    <source>
        <dbReference type="ARBA" id="ARBA00023235"/>
    </source>
</evidence>
<dbReference type="GO" id="GO:0005975">
    <property type="term" value="P:carbohydrate metabolic process"/>
    <property type="evidence" value="ECO:0007669"/>
    <property type="project" value="InterPro"/>
</dbReference>
<dbReference type="EMBL" id="MCFL01000062">
    <property type="protein sequence ID" value="ORZ31303.1"/>
    <property type="molecule type" value="Genomic_DNA"/>
</dbReference>
<feature type="binding site" evidence="11">
    <location>
        <position position="139"/>
    </location>
    <ligand>
        <name>Zn(2+)</name>
        <dbReference type="ChEBI" id="CHEBI:29105"/>
    </ligand>
</feature>
<comment type="caution">
    <text evidence="18">The sequence shown here is derived from an EMBL/GenBank/DDBJ whole genome shotgun (WGS) entry which is preliminary data.</text>
</comment>
<dbReference type="InterPro" id="IPR046458">
    <property type="entry name" value="PMI_typeI_hel"/>
</dbReference>
<dbReference type="PROSITE" id="PS00966">
    <property type="entry name" value="PMI_I_2"/>
    <property type="match status" value="1"/>
</dbReference>
<evidence type="ECO:0000256" key="13">
    <source>
        <dbReference type="RuleBase" id="RU004189"/>
    </source>
</evidence>
<dbReference type="UniPathway" id="UPA00126">
    <property type="reaction ID" value="UER00423"/>
</dbReference>
<sequence length="466" mass="49844">MNARNKMHPISTIPSIFPLVPKVMHYDWGNRGSASAVARLALAHSPTDIDPAKPYAELWMGTHPNAPSTALLPPDSAPAKPDLLTLIRDHPTQLLGEALCRRSDTNSAQREHGHEHEHEPHDLPFLFKVLSVAKPLSIQAHPDKLLARRLHAHSPHHYKDANHKPEMAIALTEFHALFGFRPSSEIDHHLREYPELAAVAGESAVAAFIAHVESAKSTTADHGLDNNKQALRALFTAIMTASPAVVATQLATLIARLSSQAASSSPIDALLLSTHAHFPNDVGLLCILLMNHITLSPGQAMYMGANELHAYLSGDCIEVMATSDNVVRAGLTPKFKDVDTLTSMLTYTQGGAHAGMLAPVAHAGNQGKTVVYDPPIDEFTVHRTETAAGEEVEVPVVHGPSVVLVTEGIGALSASADGSRIEVKAGSVVYVVPGTKLVLRATEKVVVYQALCEASVAEKQQAGSKL</sequence>
<dbReference type="GO" id="GO:0008270">
    <property type="term" value="F:zinc ion binding"/>
    <property type="evidence" value="ECO:0007669"/>
    <property type="project" value="InterPro"/>
</dbReference>
<evidence type="ECO:0000256" key="3">
    <source>
        <dbReference type="ARBA" id="ARBA00004666"/>
    </source>
</evidence>
<dbReference type="PRINTS" id="PR00714">
    <property type="entry name" value="MAN6PISMRASE"/>
</dbReference>
<proteinExistence type="inferred from homology"/>
<dbReference type="GO" id="GO:0005829">
    <property type="term" value="C:cytosol"/>
    <property type="evidence" value="ECO:0007669"/>
    <property type="project" value="TreeGrafter"/>
</dbReference>
<comment type="catalytic activity">
    <reaction evidence="1 12">
        <text>D-mannose 6-phosphate = D-fructose 6-phosphate</text>
        <dbReference type="Rhea" id="RHEA:12356"/>
        <dbReference type="ChEBI" id="CHEBI:58735"/>
        <dbReference type="ChEBI" id="CHEBI:61527"/>
        <dbReference type="EC" id="5.3.1.8"/>
    </reaction>
</comment>
<dbReference type="Pfam" id="PF20511">
    <property type="entry name" value="PMI_typeI_cat"/>
    <property type="match status" value="1"/>
</dbReference>
<dbReference type="GO" id="GO:0004476">
    <property type="term" value="F:mannose-6-phosphate isomerase activity"/>
    <property type="evidence" value="ECO:0007669"/>
    <property type="project" value="UniProtKB-EC"/>
</dbReference>
<dbReference type="InterPro" id="IPR016305">
    <property type="entry name" value="Mannose-6-P_Isomerase"/>
</dbReference>
<reference evidence="18 19" key="1">
    <citation type="submission" date="2016-07" db="EMBL/GenBank/DDBJ databases">
        <title>Pervasive Adenine N6-methylation of Active Genes in Fungi.</title>
        <authorList>
            <consortium name="DOE Joint Genome Institute"/>
            <person name="Mondo S.J."/>
            <person name="Dannebaum R.O."/>
            <person name="Kuo R.C."/>
            <person name="Labutti K."/>
            <person name="Haridas S."/>
            <person name="Kuo A."/>
            <person name="Salamov A."/>
            <person name="Ahrendt S.R."/>
            <person name="Lipzen A."/>
            <person name="Sullivan W."/>
            <person name="Andreopoulos W.B."/>
            <person name="Clum A."/>
            <person name="Lindquist E."/>
            <person name="Daum C."/>
            <person name="Ramamoorthy G.K."/>
            <person name="Gryganskyi A."/>
            <person name="Culley D."/>
            <person name="Magnuson J.K."/>
            <person name="James T.Y."/>
            <person name="O'Malley M.A."/>
            <person name="Stajich J.E."/>
            <person name="Spatafora J.W."/>
            <person name="Visel A."/>
            <person name="Grigoriev I.V."/>
        </authorList>
    </citation>
    <scope>NUCLEOTIDE SEQUENCE [LARGE SCALE GENOMIC DNA]</scope>
    <source>
        <strain evidence="18 19">PL171</strain>
    </source>
</reference>
<keyword evidence="8 11" id="KW-0862">Zinc</keyword>
<keyword evidence="19" id="KW-1185">Reference proteome</keyword>
<comment type="cofactor">
    <cofactor evidence="11 12">
        <name>Zn(2+)</name>
        <dbReference type="ChEBI" id="CHEBI:29105"/>
    </cofactor>
    <text evidence="11 12">Binds 1 zinc ion per subunit.</text>
</comment>
<dbReference type="Pfam" id="PF01238">
    <property type="entry name" value="PMI_typeI_C"/>
    <property type="match status" value="1"/>
</dbReference>
<feature type="binding site" evidence="11">
    <location>
        <position position="141"/>
    </location>
    <ligand>
        <name>Zn(2+)</name>
        <dbReference type="ChEBI" id="CHEBI:29105"/>
    </ligand>
</feature>
<evidence type="ECO:0000256" key="7">
    <source>
        <dbReference type="ARBA" id="ARBA00022723"/>
    </source>
</evidence>
<dbReference type="InterPro" id="IPR046457">
    <property type="entry name" value="PMI_typeI_cat"/>
</dbReference>
<dbReference type="InterPro" id="IPR014710">
    <property type="entry name" value="RmlC-like_jellyroll"/>
</dbReference>
<keyword evidence="7 11" id="KW-0479">Metal-binding</keyword>
<dbReference type="PROSITE" id="PS00965">
    <property type="entry name" value="PMI_I_1"/>
    <property type="match status" value="1"/>
</dbReference>
<dbReference type="InterPro" id="IPR046456">
    <property type="entry name" value="PMI_typeI_C"/>
</dbReference>
<dbReference type="Proteomes" id="UP000193411">
    <property type="component" value="Unassembled WGS sequence"/>
</dbReference>
<dbReference type="InterPro" id="IPR001250">
    <property type="entry name" value="Man6P_Isoase-1"/>
</dbReference>
<dbReference type="PANTHER" id="PTHR10309">
    <property type="entry name" value="MANNOSE-6-PHOSPHATE ISOMERASE"/>
    <property type="match status" value="1"/>
</dbReference>
<comment type="pathway">
    <text evidence="3 14">Nucleotide-sugar biosynthesis; GDP-alpha-D-mannose biosynthesis; alpha-D-mannose 1-phosphate from D-fructose 6-phosphate: step 1/2.</text>
</comment>
<evidence type="ECO:0000313" key="19">
    <source>
        <dbReference type="Proteomes" id="UP000193411"/>
    </source>
</evidence>
<dbReference type="PIRSF" id="PIRSF001480">
    <property type="entry name" value="Mannose-6-phosphate_isomerase"/>
    <property type="match status" value="1"/>
</dbReference>
<comment type="similarity">
    <text evidence="4 13">Belongs to the mannose-6-phosphate isomerase type 1 family.</text>
</comment>
<feature type="binding site" evidence="11">
    <location>
        <position position="309"/>
    </location>
    <ligand>
        <name>Zn(2+)</name>
        <dbReference type="ChEBI" id="CHEBI:29105"/>
    </ligand>
</feature>
<gene>
    <name evidence="18" type="ORF">BCR44DRAFT_1442620</name>
</gene>
<evidence type="ECO:0000256" key="2">
    <source>
        <dbReference type="ARBA" id="ARBA00002564"/>
    </source>
</evidence>
<evidence type="ECO:0000256" key="14">
    <source>
        <dbReference type="RuleBase" id="RU004248"/>
    </source>
</evidence>
<feature type="domain" description="Phosphomannose isomerase type I catalytic" evidence="16">
    <location>
        <begin position="16"/>
        <end position="182"/>
    </location>
</feature>
<evidence type="ECO:0000313" key="18">
    <source>
        <dbReference type="EMBL" id="ORZ31303.1"/>
    </source>
</evidence>
<organism evidence="18 19">
    <name type="scientific">Catenaria anguillulae PL171</name>
    <dbReference type="NCBI Taxonomy" id="765915"/>
    <lineage>
        <taxon>Eukaryota</taxon>
        <taxon>Fungi</taxon>
        <taxon>Fungi incertae sedis</taxon>
        <taxon>Blastocladiomycota</taxon>
        <taxon>Blastocladiomycetes</taxon>
        <taxon>Blastocladiales</taxon>
        <taxon>Catenariaceae</taxon>
        <taxon>Catenaria</taxon>
    </lineage>
</organism>
<dbReference type="AlphaFoldDB" id="A0A1Y2HC92"/>
<dbReference type="Gene3D" id="1.10.441.10">
    <property type="entry name" value="Phosphomannose Isomerase, domain 2"/>
    <property type="match status" value="1"/>
</dbReference>
<dbReference type="Gene3D" id="2.60.120.10">
    <property type="entry name" value="Jelly Rolls"/>
    <property type="match status" value="2"/>
</dbReference>
<feature type="domain" description="Phosphomannose isomerase type I helical insertion" evidence="17">
    <location>
        <begin position="212"/>
        <end position="289"/>
    </location>
</feature>
<evidence type="ECO:0000256" key="11">
    <source>
        <dbReference type="PIRSR" id="PIRSR001480-2"/>
    </source>
</evidence>
<evidence type="ECO:0000256" key="12">
    <source>
        <dbReference type="RuleBase" id="RU000611"/>
    </source>
</evidence>
<dbReference type="OrthoDB" id="6605218at2759"/>
<comment type="function">
    <text evidence="2">Involved in the synthesis of the GDP-mannose and dolichol-phosphate-mannose required for a number of critical mannosyl transfer reactions.</text>
</comment>
<dbReference type="NCBIfam" id="TIGR00218">
    <property type="entry name" value="manA"/>
    <property type="match status" value="1"/>
</dbReference>
<feature type="active site" evidence="10">
    <location>
        <position position="328"/>
    </location>
</feature>
<protein>
    <recommendedName>
        <fullName evidence="6 12">Mannose-6-phosphate isomerase</fullName>
        <ecNumber evidence="5 12">5.3.1.8</ecNumber>
    </recommendedName>
</protein>
<accession>A0A1Y2HC92</accession>
<dbReference type="EC" id="5.3.1.8" evidence="5 12"/>
<dbReference type="GO" id="GO:0009298">
    <property type="term" value="P:GDP-mannose biosynthetic process"/>
    <property type="evidence" value="ECO:0007669"/>
    <property type="project" value="UniProtKB-UniPathway"/>
</dbReference>
<evidence type="ECO:0000259" key="17">
    <source>
        <dbReference type="Pfam" id="PF20512"/>
    </source>
</evidence>
<evidence type="ECO:0000256" key="5">
    <source>
        <dbReference type="ARBA" id="ARBA00011956"/>
    </source>
</evidence>
<dbReference type="PANTHER" id="PTHR10309:SF0">
    <property type="entry name" value="MANNOSE-6-PHOSPHATE ISOMERASE"/>
    <property type="match status" value="1"/>
</dbReference>
<dbReference type="InterPro" id="IPR011051">
    <property type="entry name" value="RmlC_Cupin_sf"/>
</dbReference>
<feature type="binding site" evidence="11">
    <location>
        <position position="166"/>
    </location>
    <ligand>
        <name>Zn(2+)</name>
        <dbReference type="ChEBI" id="CHEBI:29105"/>
    </ligand>
</feature>
<name>A0A1Y2HC92_9FUNG</name>
<dbReference type="InterPro" id="IPR018050">
    <property type="entry name" value="Pmannose_isomerase-type1_CS"/>
</dbReference>
<evidence type="ECO:0000259" key="15">
    <source>
        <dbReference type="Pfam" id="PF01238"/>
    </source>
</evidence>
<dbReference type="CDD" id="cd07011">
    <property type="entry name" value="cupin_PMI_type_I_N"/>
    <property type="match status" value="1"/>
</dbReference>
<evidence type="ECO:0000256" key="4">
    <source>
        <dbReference type="ARBA" id="ARBA00010772"/>
    </source>
</evidence>
<evidence type="ECO:0000256" key="8">
    <source>
        <dbReference type="ARBA" id="ARBA00022833"/>
    </source>
</evidence>